<protein>
    <submittedName>
        <fullName evidence="1">29185_t:CDS:1</fullName>
    </submittedName>
</protein>
<dbReference type="Proteomes" id="UP000789920">
    <property type="component" value="Unassembled WGS sequence"/>
</dbReference>
<dbReference type="EMBL" id="CAJVQC010118068">
    <property type="protein sequence ID" value="CAG8837577.1"/>
    <property type="molecule type" value="Genomic_DNA"/>
</dbReference>
<proteinExistence type="predicted"/>
<accession>A0ACA9SFM8</accession>
<evidence type="ECO:0000313" key="1">
    <source>
        <dbReference type="EMBL" id="CAG8837577.1"/>
    </source>
</evidence>
<comment type="caution">
    <text evidence="1">The sequence shown here is derived from an EMBL/GenBank/DDBJ whole genome shotgun (WGS) entry which is preliminary data.</text>
</comment>
<feature type="non-terminal residue" evidence="1">
    <location>
        <position position="199"/>
    </location>
</feature>
<name>A0ACA9SFM8_9GLOM</name>
<sequence>MNATISKRQNNSNDKAYNDKKRRVTLTNAQRYALCLQKKNEPSIKNYELAAKYGIGVSTCSEILAKSDYWLSINPDSNEATHKRSKAPVFTNVESAVALWVKYVIGNKQTLTGYLIQNKAKEFAVLLNEDKFNASNGWLHNFKLRHNIREYKRQGEADSAPLDKLPEFQSKLQDVIQPYRLEDVFNCDKTSLYYRMEPS</sequence>
<keyword evidence="2" id="KW-1185">Reference proteome</keyword>
<gene>
    <name evidence="1" type="ORF">RPERSI_LOCUS30356</name>
</gene>
<reference evidence="1" key="1">
    <citation type="submission" date="2021-06" db="EMBL/GenBank/DDBJ databases">
        <authorList>
            <person name="Kallberg Y."/>
            <person name="Tangrot J."/>
            <person name="Rosling A."/>
        </authorList>
    </citation>
    <scope>NUCLEOTIDE SEQUENCE</scope>
    <source>
        <strain evidence="1">MA461A</strain>
    </source>
</reference>
<organism evidence="1 2">
    <name type="scientific">Racocetra persica</name>
    <dbReference type="NCBI Taxonomy" id="160502"/>
    <lineage>
        <taxon>Eukaryota</taxon>
        <taxon>Fungi</taxon>
        <taxon>Fungi incertae sedis</taxon>
        <taxon>Mucoromycota</taxon>
        <taxon>Glomeromycotina</taxon>
        <taxon>Glomeromycetes</taxon>
        <taxon>Diversisporales</taxon>
        <taxon>Gigasporaceae</taxon>
        <taxon>Racocetra</taxon>
    </lineage>
</organism>
<evidence type="ECO:0000313" key="2">
    <source>
        <dbReference type="Proteomes" id="UP000789920"/>
    </source>
</evidence>